<keyword evidence="3" id="KW-1185">Reference proteome</keyword>
<dbReference type="Gene3D" id="3.30.420.10">
    <property type="entry name" value="Ribonuclease H-like superfamily/Ribonuclease H"/>
    <property type="match status" value="1"/>
</dbReference>
<reference evidence="3" key="1">
    <citation type="journal article" date="2024" name="IScience">
        <title>Strigolactones Initiate the Formation of Haustorium-like Structures in Castilleja.</title>
        <authorList>
            <person name="Buerger M."/>
            <person name="Peterson D."/>
            <person name="Chory J."/>
        </authorList>
    </citation>
    <scope>NUCLEOTIDE SEQUENCE [LARGE SCALE GENOMIC DNA]</scope>
</reference>
<name>A0ABD3CX72_9LAMI</name>
<evidence type="ECO:0000259" key="1">
    <source>
        <dbReference type="Pfam" id="PF13456"/>
    </source>
</evidence>
<feature type="domain" description="RNase H type-1" evidence="1">
    <location>
        <begin position="95"/>
        <end position="215"/>
    </location>
</feature>
<gene>
    <name evidence="2" type="ORF">CASFOL_021238</name>
</gene>
<dbReference type="EMBL" id="JAVIJP010000028">
    <property type="protein sequence ID" value="KAL3634184.1"/>
    <property type="molecule type" value="Genomic_DNA"/>
</dbReference>
<evidence type="ECO:0000313" key="3">
    <source>
        <dbReference type="Proteomes" id="UP001632038"/>
    </source>
</evidence>
<accession>A0ABD3CX72</accession>
<dbReference type="InterPro" id="IPR012337">
    <property type="entry name" value="RNaseH-like_sf"/>
</dbReference>
<sequence>MVQWIGFVFDFKNLLFNSFIERHEFILFNAILFDNIWRYRNSLAHGGPSLTIQKLVATISRQANYHWLSINQSIQAGSSTNHPWKSPPPGWKKINVDAAFSNDSACSGIVLKDTDGSILYTAAFTHSCIDALTAESLAILDACLYLMSINVVNVIIESDSLNAISFINGSSSNSFWTASPVVDKIKKAWNNWPSWIFKFTPRSANRAAHALAKWAVINSFVDVIPVASIPISVFCDQGYPLVKNH</sequence>
<dbReference type="CDD" id="cd06222">
    <property type="entry name" value="RNase_H_like"/>
    <property type="match status" value="1"/>
</dbReference>
<comment type="caution">
    <text evidence="2">The sequence shown here is derived from an EMBL/GenBank/DDBJ whole genome shotgun (WGS) entry which is preliminary data.</text>
</comment>
<dbReference type="PANTHER" id="PTHR47074">
    <property type="entry name" value="BNAC02G40300D PROTEIN"/>
    <property type="match status" value="1"/>
</dbReference>
<dbReference type="Pfam" id="PF13456">
    <property type="entry name" value="RVT_3"/>
    <property type="match status" value="1"/>
</dbReference>
<dbReference type="InterPro" id="IPR052929">
    <property type="entry name" value="RNase_H-like_EbsB-rel"/>
</dbReference>
<organism evidence="2 3">
    <name type="scientific">Castilleja foliolosa</name>
    <dbReference type="NCBI Taxonomy" id="1961234"/>
    <lineage>
        <taxon>Eukaryota</taxon>
        <taxon>Viridiplantae</taxon>
        <taxon>Streptophyta</taxon>
        <taxon>Embryophyta</taxon>
        <taxon>Tracheophyta</taxon>
        <taxon>Spermatophyta</taxon>
        <taxon>Magnoliopsida</taxon>
        <taxon>eudicotyledons</taxon>
        <taxon>Gunneridae</taxon>
        <taxon>Pentapetalae</taxon>
        <taxon>asterids</taxon>
        <taxon>lamiids</taxon>
        <taxon>Lamiales</taxon>
        <taxon>Orobanchaceae</taxon>
        <taxon>Pedicularideae</taxon>
        <taxon>Castillejinae</taxon>
        <taxon>Castilleja</taxon>
    </lineage>
</organism>
<dbReference type="InterPro" id="IPR044730">
    <property type="entry name" value="RNase_H-like_dom_plant"/>
</dbReference>
<dbReference type="InterPro" id="IPR002156">
    <property type="entry name" value="RNaseH_domain"/>
</dbReference>
<protein>
    <recommendedName>
        <fullName evidence="1">RNase H type-1 domain-containing protein</fullName>
    </recommendedName>
</protein>
<dbReference type="Proteomes" id="UP001632038">
    <property type="component" value="Unassembled WGS sequence"/>
</dbReference>
<dbReference type="InterPro" id="IPR036397">
    <property type="entry name" value="RNaseH_sf"/>
</dbReference>
<dbReference type="SUPFAM" id="SSF53098">
    <property type="entry name" value="Ribonuclease H-like"/>
    <property type="match status" value="1"/>
</dbReference>
<dbReference type="PANTHER" id="PTHR47074:SF11">
    <property type="entry name" value="REVERSE TRANSCRIPTASE-LIKE PROTEIN"/>
    <property type="match status" value="1"/>
</dbReference>
<evidence type="ECO:0000313" key="2">
    <source>
        <dbReference type="EMBL" id="KAL3634184.1"/>
    </source>
</evidence>
<proteinExistence type="predicted"/>
<dbReference type="AlphaFoldDB" id="A0ABD3CX72"/>